<dbReference type="STRING" id="553311.SAMN05216231_0380"/>
<proteinExistence type="predicted"/>
<evidence type="ECO:0000313" key="3">
    <source>
        <dbReference type="Proteomes" id="UP000199444"/>
    </source>
</evidence>
<name>A0A1H0Y2J5_9BACI</name>
<evidence type="ECO:0000313" key="2">
    <source>
        <dbReference type="EMBL" id="SDQ09313.1"/>
    </source>
</evidence>
<feature type="transmembrane region" description="Helical" evidence="1">
    <location>
        <begin position="63"/>
        <end position="82"/>
    </location>
</feature>
<gene>
    <name evidence="2" type="ORF">SAMN05216231_0380</name>
</gene>
<organism evidence="2 3">
    <name type="scientific">Virgibacillus salinus</name>
    <dbReference type="NCBI Taxonomy" id="553311"/>
    <lineage>
        <taxon>Bacteria</taxon>
        <taxon>Bacillati</taxon>
        <taxon>Bacillota</taxon>
        <taxon>Bacilli</taxon>
        <taxon>Bacillales</taxon>
        <taxon>Bacillaceae</taxon>
        <taxon>Virgibacillus</taxon>
    </lineage>
</organism>
<dbReference type="RefSeq" id="WP_092491263.1">
    <property type="nucleotide sequence ID" value="NZ_FNKD01000001.1"/>
</dbReference>
<keyword evidence="3" id="KW-1185">Reference proteome</keyword>
<feature type="transmembrane region" description="Helical" evidence="1">
    <location>
        <begin position="94"/>
        <end position="111"/>
    </location>
</feature>
<keyword evidence="1" id="KW-0472">Membrane</keyword>
<evidence type="ECO:0000256" key="1">
    <source>
        <dbReference type="SAM" id="Phobius"/>
    </source>
</evidence>
<keyword evidence="1" id="KW-0812">Transmembrane</keyword>
<accession>A0A1H0Y2J5</accession>
<feature type="transmembrane region" description="Helical" evidence="1">
    <location>
        <begin position="131"/>
        <end position="153"/>
    </location>
</feature>
<keyword evidence="1" id="KW-1133">Transmembrane helix</keyword>
<protein>
    <recommendedName>
        <fullName evidence="4">Integral membrane protein</fullName>
    </recommendedName>
</protein>
<dbReference type="Proteomes" id="UP000199444">
    <property type="component" value="Unassembled WGS sequence"/>
</dbReference>
<dbReference type="EMBL" id="FNKD01000001">
    <property type="protein sequence ID" value="SDQ09313.1"/>
    <property type="molecule type" value="Genomic_DNA"/>
</dbReference>
<dbReference type="AlphaFoldDB" id="A0A1H0Y2J5"/>
<evidence type="ECO:0008006" key="4">
    <source>
        <dbReference type="Google" id="ProtNLM"/>
    </source>
</evidence>
<sequence>MKLSITPKRWLLTAHILFAAIMLGNMVTFLLLSITIANSENGQLIESSYQVMHLLSKTSVKASTFGTIITGILLSIWTKWGLFKFYWIIAKELLTIPIFALNLWGMYYWTLQAFELIESSGARADIFIVQAELWIGIIIQLISLLLMFGLSVFKPWGRHTTVSK</sequence>
<reference evidence="2 3" key="1">
    <citation type="submission" date="2016-10" db="EMBL/GenBank/DDBJ databases">
        <authorList>
            <person name="de Groot N.N."/>
        </authorList>
    </citation>
    <scope>NUCLEOTIDE SEQUENCE [LARGE SCALE GENOMIC DNA]</scope>
    <source>
        <strain evidence="2 3">CGMCC 1.10449</strain>
    </source>
</reference>